<keyword evidence="1" id="KW-0472">Membrane</keyword>
<feature type="transmembrane region" description="Helical" evidence="1">
    <location>
        <begin position="131"/>
        <end position="150"/>
    </location>
</feature>
<feature type="domain" description="M23ase beta-sheet core" evidence="2">
    <location>
        <begin position="400"/>
        <end position="493"/>
    </location>
</feature>
<evidence type="ECO:0000256" key="1">
    <source>
        <dbReference type="SAM" id="Phobius"/>
    </source>
</evidence>
<reference evidence="4 5" key="1">
    <citation type="submission" date="2019-07" db="EMBL/GenBank/DDBJ databases">
        <authorList>
            <person name="Kim J."/>
        </authorList>
    </citation>
    <scope>NUCLEOTIDE SEQUENCE [LARGE SCALE GENOMIC DNA]</scope>
    <source>
        <strain evidence="4 5">G13</strain>
    </source>
</reference>
<dbReference type="InterPro" id="IPR011055">
    <property type="entry name" value="Dup_hybrid_motif"/>
</dbReference>
<dbReference type="PANTHER" id="PTHR34978:SF3">
    <property type="entry name" value="SLR0241 PROTEIN"/>
    <property type="match status" value="1"/>
</dbReference>
<dbReference type="Gene3D" id="2.70.70.10">
    <property type="entry name" value="Glucose Permease (Domain IIA)"/>
    <property type="match status" value="1"/>
</dbReference>
<proteinExistence type="predicted"/>
<dbReference type="Pfam" id="PF05569">
    <property type="entry name" value="Peptidase_M56"/>
    <property type="match status" value="1"/>
</dbReference>
<evidence type="ECO:0000313" key="5">
    <source>
        <dbReference type="Proteomes" id="UP000316330"/>
    </source>
</evidence>
<dbReference type="InterPro" id="IPR052173">
    <property type="entry name" value="Beta-lactam_resp_regulator"/>
</dbReference>
<comment type="caution">
    <text evidence="4">The sequence shown here is derived from an EMBL/GenBank/DDBJ whole genome shotgun (WGS) entry which is preliminary data.</text>
</comment>
<accession>A0A559JMV5</accession>
<dbReference type="AlphaFoldDB" id="A0A559JMV5"/>
<dbReference type="EMBL" id="VNJJ01000004">
    <property type="protein sequence ID" value="TVY01209.1"/>
    <property type="molecule type" value="Genomic_DNA"/>
</dbReference>
<sequence length="505" mass="54798">MELIVRLFSDTLVTSLEVAALVVLIAALTRFLGKRLSPAWQYAIWILLLAKIALPLLPGDLDGHLRWIPLPDKIENRMTAGYGGGFLKDGAFISATDDGMISSPSAAGIAGNDSPLPKVDGWRLQDNALKIIAMAWLSGMVVVWLVLLSGHARMVLALRREAELPVPGEIADLFARIREDKGIRSGISLRLTRHASAPALFGMMSPVVLIPQNLLGQLNAAEWECILRHELAHLQRRDIPVNLAAYLLASVHWFNPAVWYGLRRMRIAQETACDANVLRTTGAELKMTYAASIVKLLEIGVPRKAAPVGVGFYGNMKQLKRRMVMIRDYRPAGKRASFVGITILILTAVLMLPSAFAATPAEKQSENSPVELKLAMPTGSKISSRYGYRIHPVTSEKTLNDGIDITGKKGSGITAAAGGKVVHAGYDRTKGNTVTIEHNEIWSTEYRHLDKLSVKEGDEVKAGDAIGLLGSTGGSTGPKLHYSVIKNGEYIDPVPVTTIALGDKK</sequence>
<keyword evidence="1" id="KW-1133">Transmembrane helix</keyword>
<evidence type="ECO:0000259" key="3">
    <source>
        <dbReference type="Pfam" id="PF05569"/>
    </source>
</evidence>
<feature type="domain" description="Peptidase M56" evidence="3">
    <location>
        <begin position="12"/>
        <end position="326"/>
    </location>
</feature>
<keyword evidence="5" id="KW-1185">Reference proteome</keyword>
<dbReference type="CDD" id="cd07341">
    <property type="entry name" value="M56_BlaR1_MecR1_like"/>
    <property type="match status" value="1"/>
</dbReference>
<name>A0A559JMV5_9BACL</name>
<dbReference type="CDD" id="cd12797">
    <property type="entry name" value="M23_peptidase"/>
    <property type="match status" value="1"/>
</dbReference>
<evidence type="ECO:0000313" key="4">
    <source>
        <dbReference type="EMBL" id="TVY01209.1"/>
    </source>
</evidence>
<dbReference type="InterPro" id="IPR008756">
    <property type="entry name" value="Peptidase_M56"/>
</dbReference>
<feature type="transmembrane region" description="Helical" evidence="1">
    <location>
        <begin position="12"/>
        <end position="32"/>
    </location>
</feature>
<protein>
    <submittedName>
        <fullName evidence="4">Peptidoglycan DD-metalloendopeptidase family protein</fullName>
    </submittedName>
</protein>
<dbReference type="Gene3D" id="3.30.2010.10">
    <property type="entry name" value="Metalloproteases ('zincins'), catalytic domain"/>
    <property type="match status" value="1"/>
</dbReference>
<dbReference type="InterPro" id="IPR016047">
    <property type="entry name" value="M23ase_b-sheet_dom"/>
</dbReference>
<organism evidence="4 5">
    <name type="scientific">Cohnella terricola</name>
    <dbReference type="NCBI Taxonomy" id="1289167"/>
    <lineage>
        <taxon>Bacteria</taxon>
        <taxon>Bacillati</taxon>
        <taxon>Bacillota</taxon>
        <taxon>Bacilli</taxon>
        <taxon>Bacillales</taxon>
        <taxon>Paenibacillaceae</taxon>
        <taxon>Cohnella</taxon>
    </lineage>
</organism>
<feature type="transmembrane region" description="Helical" evidence="1">
    <location>
        <begin position="336"/>
        <end position="358"/>
    </location>
</feature>
<gene>
    <name evidence="4" type="ORF">FPZ45_08655</name>
</gene>
<feature type="transmembrane region" description="Helical" evidence="1">
    <location>
        <begin position="39"/>
        <end position="57"/>
    </location>
</feature>
<dbReference type="SUPFAM" id="SSF51261">
    <property type="entry name" value="Duplicated hybrid motif"/>
    <property type="match status" value="1"/>
</dbReference>
<evidence type="ECO:0000259" key="2">
    <source>
        <dbReference type="Pfam" id="PF01551"/>
    </source>
</evidence>
<dbReference type="PANTHER" id="PTHR34978">
    <property type="entry name" value="POSSIBLE SENSOR-TRANSDUCER PROTEIN BLAR"/>
    <property type="match status" value="1"/>
</dbReference>
<dbReference type="Proteomes" id="UP000316330">
    <property type="component" value="Unassembled WGS sequence"/>
</dbReference>
<dbReference type="Pfam" id="PF01551">
    <property type="entry name" value="Peptidase_M23"/>
    <property type="match status" value="1"/>
</dbReference>
<dbReference type="OrthoDB" id="9762883at2"/>
<keyword evidence="1" id="KW-0812">Transmembrane</keyword>
<dbReference type="RefSeq" id="WP_144700311.1">
    <property type="nucleotide sequence ID" value="NZ_VNJJ01000004.1"/>
</dbReference>